<dbReference type="InterPro" id="IPR011047">
    <property type="entry name" value="Quinoprotein_ADH-like_sf"/>
</dbReference>
<keyword evidence="2" id="KW-0812">Transmembrane</keyword>
<dbReference type="PANTHER" id="PTHR35340">
    <property type="entry name" value="PQQ ENZYME REPEAT PROTEIN-RELATED"/>
    <property type="match status" value="1"/>
</dbReference>
<keyword evidence="4" id="KW-1185">Reference proteome</keyword>
<dbReference type="Pfam" id="PF14269">
    <property type="entry name" value="Arylsulfotran_2"/>
    <property type="match status" value="1"/>
</dbReference>
<gene>
    <name evidence="3" type="ORF">PISL3812_03544</name>
</gene>
<dbReference type="SUPFAM" id="SSF50998">
    <property type="entry name" value="Quinoprotein alcohol dehydrogenase-like"/>
    <property type="match status" value="1"/>
</dbReference>
<accession>A0A0U1LT08</accession>
<name>A0A0U1LT08_TALIS</name>
<dbReference type="OrthoDB" id="5427350at2759"/>
<feature type="transmembrane region" description="Helical" evidence="2">
    <location>
        <begin position="556"/>
        <end position="577"/>
    </location>
</feature>
<feature type="region of interest" description="Disordered" evidence="1">
    <location>
        <begin position="1"/>
        <end position="25"/>
    </location>
</feature>
<dbReference type="InterPro" id="IPR039535">
    <property type="entry name" value="ASST-like"/>
</dbReference>
<evidence type="ECO:0000313" key="3">
    <source>
        <dbReference type="EMBL" id="CRG86537.1"/>
    </source>
</evidence>
<reference evidence="3 4" key="1">
    <citation type="submission" date="2015-04" db="EMBL/GenBank/DDBJ databases">
        <authorList>
            <person name="Syromyatnikov M.Y."/>
            <person name="Popov V.N."/>
        </authorList>
    </citation>
    <scope>NUCLEOTIDE SEQUENCE [LARGE SCALE GENOMIC DNA]</scope>
    <source>
        <strain evidence="3">WF-38-12</strain>
    </source>
</reference>
<dbReference type="InterPro" id="IPR053143">
    <property type="entry name" value="Arylsulfate_ST"/>
</dbReference>
<sequence length="596" mass="66644">MPYPDMPAPISMSQKEQQRPQHGLSRPWQRVVVRGGIILGLLWSILALSGSHHGLDMQHLQTLWRHPSELSWSDLGLSPSMRRYVSFDLESPVPTFVQSDARCEPGYIFFTPGGQSPMILDSHGDLVWTVHSSAATQNFRVQRYRQQDYLTYWAGKPFGPGYYYMLDSSYNERYVVSPVGDIYGHPHDFTITNRDTALITAHDKRRADLSSVGGPQDGWIFDGVFQEIDIASGELIFEWRSSQHVPIAHSYKKFEHGEGTEHHPFDYFHINNVDQDVEGNYIISAGHTHAVSCIERSTGEVLWNLGGKGNSFRDLGERPMVQFKWPHEARWHDNDTLTVLESDGDHHPHNPPTESRGMLIQLDVPNGVANVRQTFTNPGRKTRFQGNMQLLEDTGNVFVGWGGHAGYSEFGADGTALCEVRFSKSHISSNGHGGPSQISKGPWIGKPLTQPVALVAAGKIFVHWNGATEVAEWQLQAQLHPTQDGSIADALSDAGEFHGIQRVQKTGFETAIDTRLVDRNTKFRIVALDRKGNELGYTNVLELKAPWADATGLSRLQLGVVAGVCLVGGVMTVMSTLHLRSKRSRWSEVVRRDEKR</sequence>
<keyword evidence="2" id="KW-1133">Transmembrane helix</keyword>
<evidence type="ECO:0000256" key="2">
    <source>
        <dbReference type="SAM" id="Phobius"/>
    </source>
</evidence>
<organism evidence="3 4">
    <name type="scientific">Talaromyces islandicus</name>
    <name type="common">Penicillium islandicum</name>
    <dbReference type="NCBI Taxonomy" id="28573"/>
    <lineage>
        <taxon>Eukaryota</taxon>
        <taxon>Fungi</taxon>
        <taxon>Dikarya</taxon>
        <taxon>Ascomycota</taxon>
        <taxon>Pezizomycotina</taxon>
        <taxon>Eurotiomycetes</taxon>
        <taxon>Eurotiomycetidae</taxon>
        <taxon>Eurotiales</taxon>
        <taxon>Trichocomaceae</taxon>
        <taxon>Talaromyces</taxon>
        <taxon>Talaromyces sect. Islandici</taxon>
    </lineage>
</organism>
<dbReference type="OMA" id="GKSCWIQ"/>
<proteinExistence type="predicted"/>
<dbReference type="Proteomes" id="UP000054383">
    <property type="component" value="Unassembled WGS sequence"/>
</dbReference>
<evidence type="ECO:0000256" key="1">
    <source>
        <dbReference type="SAM" id="MobiDB-lite"/>
    </source>
</evidence>
<dbReference type="AlphaFoldDB" id="A0A0U1LT08"/>
<dbReference type="EMBL" id="CVMT01000002">
    <property type="protein sequence ID" value="CRG86537.1"/>
    <property type="molecule type" value="Genomic_DNA"/>
</dbReference>
<evidence type="ECO:0000313" key="4">
    <source>
        <dbReference type="Proteomes" id="UP000054383"/>
    </source>
</evidence>
<keyword evidence="2" id="KW-0472">Membrane</keyword>
<dbReference type="PANTHER" id="PTHR35340:SF5">
    <property type="entry name" value="ASST-DOMAIN-CONTAINING PROTEIN"/>
    <property type="match status" value="1"/>
</dbReference>
<protein>
    <submittedName>
        <fullName evidence="3">Neuronal cell adhesion molecule</fullName>
    </submittedName>
</protein>